<keyword evidence="8" id="KW-1185">Reference proteome</keyword>
<evidence type="ECO:0000256" key="5">
    <source>
        <dbReference type="SAM" id="Phobius"/>
    </source>
</evidence>
<evidence type="ECO:0000313" key="8">
    <source>
        <dbReference type="Proteomes" id="UP000533598"/>
    </source>
</evidence>
<dbReference type="Pfam" id="PF07690">
    <property type="entry name" value="MFS_1"/>
    <property type="match status" value="1"/>
</dbReference>
<dbReference type="GO" id="GO:0022857">
    <property type="term" value="F:transmembrane transporter activity"/>
    <property type="evidence" value="ECO:0007669"/>
    <property type="project" value="InterPro"/>
</dbReference>
<feature type="transmembrane region" description="Helical" evidence="5">
    <location>
        <begin position="47"/>
        <end position="69"/>
    </location>
</feature>
<comment type="caution">
    <text evidence="7">The sequence shown here is derived from an EMBL/GenBank/DDBJ whole genome shotgun (WGS) entry which is preliminary data.</text>
</comment>
<evidence type="ECO:0000313" key="7">
    <source>
        <dbReference type="EMBL" id="MBB4675207.1"/>
    </source>
</evidence>
<feature type="transmembrane region" description="Helical" evidence="5">
    <location>
        <begin position="167"/>
        <end position="187"/>
    </location>
</feature>
<dbReference type="EMBL" id="JACHMH010000001">
    <property type="protein sequence ID" value="MBB4675207.1"/>
    <property type="molecule type" value="Genomic_DNA"/>
</dbReference>
<keyword evidence="2 5" id="KW-0812">Transmembrane</keyword>
<feature type="transmembrane region" description="Helical" evidence="5">
    <location>
        <begin position="273"/>
        <end position="291"/>
    </location>
</feature>
<dbReference type="InterPro" id="IPR020846">
    <property type="entry name" value="MFS_dom"/>
</dbReference>
<feature type="transmembrane region" description="Helical" evidence="5">
    <location>
        <begin position="245"/>
        <end position="266"/>
    </location>
</feature>
<evidence type="ECO:0000256" key="3">
    <source>
        <dbReference type="ARBA" id="ARBA00022989"/>
    </source>
</evidence>
<dbReference type="RefSeq" id="WP_185001219.1">
    <property type="nucleotide sequence ID" value="NZ_BAAAUI010000053.1"/>
</dbReference>
<name>A0A7W7C626_9PSEU</name>
<feature type="transmembrane region" description="Helical" evidence="5">
    <location>
        <begin position="361"/>
        <end position="382"/>
    </location>
</feature>
<keyword evidence="4 5" id="KW-0472">Membrane</keyword>
<dbReference type="PROSITE" id="PS50850">
    <property type="entry name" value="MFS"/>
    <property type="match status" value="1"/>
</dbReference>
<dbReference type="Proteomes" id="UP000533598">
    <property type="component" value="Unassembled WGS sequence"/>
</dbReference>
<organism evidence="7 8">
    <name type="scientific">Crossiella cryophila</name>
    <dbReference type="NCBI Taxonomy" id="43355"/>
    <lineage>
        <taxon>Bacteria</taxon>
        <taxon>Bacillati</taxon>
        <taxon>Actinomycetota</taxon>
        <taxon>Actinomycetes</taxon>
        <taxon>Pseudonocardiales</taxon>
        <taxon>Pseudonocardiaceae</taxon>
        <taxon>Crossiella</taxon>
    </lineage>
</organism>
<dbReference type="InterPro" id="IPR011701">
    <property type="entry name" value="MFS"/>
</dbReference>
<feature type="transmembrane region" description="Helical" evidence="5">
    <location>
        <begin position="139"/>
        <end position="161"/>
    </location>
</feature>
<evidence type="ECO:0000256" key="2">
    <source>
        <dbReference type="ARBA" id="ARBA00022692"/>
    </source>
</evidence>
<dbReference type="SUPFAM" id="SSF103473">
    <property type="entry name" value="MFS general substrate transporter"/>
    <property type="match status" value="1"/>
</dbReference>
<dbReference type="InterPro" id="IPR036259">
    <property type="entry name" value="MFS_trans_sf"/>
</dbReference>
<feature type="transmembrane region" description="Helical" evidence="5">
    <location>
        <begin position="215"/>
        <end position="239"/>
    </location>
</feature>
<dbReference type="GO" id="GO:0005886">
    <property type="term" value="C:plasma membrane"/>
    <property type="evidence" value="ECO:0007669"/>
    <property type="project" value="UniProtKB-SubCell"/>
</dbReference>
<keyword evidence="3 5" id="KW-1133">Transmembrane helix</keyword>
<evidence type="ECO:0000256" key="1">
    <source>
        <dbReference type="ARBA" id="ARBA00004651"/>
    </source>
</evidence>
<dbReference type="PANTHER" id="PTHR23542:SF1">
    <property type="entry name" value="MAJOR FACILITATOR SUPERFAMILY (MFS) PROFILE DOMAIN-CONTAINING PROTEIN"/>
    <property type="match status" value="1"/>
</dbReference>
<evidence type="ECO:0000256" key="4">
    <source>
        <dbReference type="ARBA" id="ARBA00023136"/>
    </source>
</evidence>
<reference evidence="7 8" key="1">
    <citation type="submission" date="2020-08" db="EMBL/GenBank/DDBJ databases">
        <title>Sequencing the genomes of 1000 actinobacteria strains.</title>
        <authorList>
            <person name="Klenk H.-P."/>
        </authorList>
    </citation>
    <scope>NUCLEOTIDE SEQUENCE [LARGE SCALE GENOMIC DNA]</scope>
    <source>
        <strain evidence="7 8">DSM 44230</strain>
    </source>
</reference>
<dbReference type="PANTHER" id="PTHR23542">
    <property type="match status" value="1"/>
</dbReference>
<accession>A0A7W7C626</accession>
<feature type="transmembrane region" description="Helical" evidence="5">
    <location>
        <begin position="76"/>
        <end position="94"/>
    </location>
</feature>
<gene>
    <name evidence="7" type="ORF">HNR67_001325</name>
</gene>
<sequence length="398" mass="40757">MPIEPYRRLFALPGVRPLVVVTLLARTPIAAGPMVLNLHVLQDLGQSYTWAAVVSVAVTIGLAVGSPLLGRLVDSVGLRPVILVTTVIEGVFWFTSPWLGLTGLLATAVFGGLFALPVHSISRQAMAALVPEAQRRTAFSLDSMVVEAAFMVGPALGVVVVTSLSGHVAMIGVGSCIVLAGIGLYLLNPAIRSKTSEVATGPRPPRSSWLTTRMVAVLAASSGAVLVLSGSDLAIVGVLREAGQLPWTSAVIPIWCLASLVGGFLYGAMRRSYPSLVLMGLLGLCTIPVAFASQWWLLALMLIPAGLLCAPTIAATSEEVSKLTPESVRGEALGLHGSALTAGSALGAPLAGLAIDLAGPPWGFVAVGGAGLLSAIVAWTLFRASANRAAAKAEAAAA</sequence>
<proteinExistence type="predicted"/>
<feature type="domain" description="Major facilitator superfamily (MFS) profile" evidence="6">
    <location>
        <begin position="169"/>
        <end position="398"/>
    </location>
</feature>
<feature type="transmembrane region" description="Helical" evidence="5">
    <location>
        <begin position="100"/>
        <end position="118"/>
    </location>
</feature>
<dbReference type="Gene3D" id="1.20.1250.20">
    <property type="entry name" value="MFS general substrate transporter like domains"/>
    <property type="match status" value="2"/>
</dbReference>
<evidence type="ECO:0000259" key="6">
    <source>
        <dbReference type="PROSITE" id="PS50850"/>
    </source>
</evidence>
<comment type="subcellular location">
    <subcellularLocation>
        <location evidence="1">Cell membrane</location>
        <topology evidence="1">Multi-pass membrane protein</topology>
    </subcellularLocation>
</comment>
<protein>
    <submittedName>
        <fullName evidence="7">MFS family permease</fullName>
    </submittedName>
</protein>
<dbReference type="AlphaFoldDB" id="A0A7W7C626"/>